<keyword evidence="2 5" id="KW-0479">Metal-binding</keyword>
<comment type="cofactor">
    <cofactor evidence="5 6">
        <name>Fe(2+)</name>
        <dbReference type="ChEBI" id="CHEBI:29033"/>
    </cofactor>
    <text evidence="5 6">Binds 1 Fe(2+) ion per subunit.</text>
</comment>
<dbReference type="EC" id="1.13.11.-" evidence="6"/>
<evidence type="ECO:0000256" key="1">
    <source>
        <dbReference type="ARBA" id="ARBA00006787"/>
    </source>
</evidence>
<dbReference type="GO" id="GO:0016121">
    <property type="term" value="P:carotene catabolic process"/>
    <property type="evidence" value="ECO:0007669"/>
    <property type="project" value="TreeGrafter"/>
</dbReference>
<evidence type="ECO:0000256" key="2">
    <source>
        <dbReference type="ARBA" id="ARBA00022723"/>
    </source>
</evidence>
<keyword evidence="8" id="KW-1185">Reference proteome</keyword>
<evidence type="ECO:0000313" key="7">
    <source>
        <dbReference type="EMBL" id="SIR99086.1"/>
    </source>
</evidence>
<reference evidence="7 8" key="1">
    <citation type="submission" date="2017-01" db="EMBL/GenBank/DDBJ databases">
        <authorList>
            <person name="Mah S.A."/>
            <person name="Swanson W.J."/>
            <person name="Moy G.W."/>
            <person name="Vacquier V.D."/>
        </authorList>
    </citation>
    <scope>NUCLEOTIDE SEQUENCE [LARGE SCALE GENOMIC DNA]</scope>
    <source>
        <strain evidence="7 8">CPCC 203464</strain>
    </source>
</reference>
<keyword evidence="3 6" id="KW-0560">Oxidoreductase</keyword>
<dbReference type="STRING" id="1344003.SAMN05445060_2015"/>
<dbReference type="EMBL" id="FTNT01000005">
    <property type="protein sequence ID" value="SIR99086.1"/>
    <property type="molecule type" value="Genomic_DNA"/>
</dbReference>
<evidence type="ECO:0000256" key="4">
    <source>
        <dbReference type="ARBA" id="ARBA00023004"/>
    </source>
</evidence>
<name>A0A1N7FFT3_9NOCA</name>
<dbReference type="Pfam" id="PF03055">
    <property type="entry name" value="RPE65"/>
    <property type="match status" value="1"/>
</dbReference>
<accession>A0A1N7FFT3</accession>
<dbReference type="Proteomes" id="UP000186218">
    <property type="component" value="Unassembled WGS sequence"/>
</dbReference>
<evidence type="ECO:0000256" key="6">
    <source>
        <dbReference type="RuleBase" id="RU364048"/>
    </source>
</evidence>
<dbReference type="PANTHER" id="PTHR10543:SF89">
    <property type="entry name" value="CAROTENOID 9,10(9',10')-CLEAVAGE DIOXYGENASE 1"/>
    <property type="match status" value="1"/>
</dbReference>
<dbReference type="InterPro" id="IPR004294">
    <property type="entry name" value="Carotenoid_Oase"/>
</dbReference>
<evidence type="ECO:0000256" key="3">
    <source>
        <dbReference type="ARBA" id="ARBA00023002"/>
    </source>
</evidence>
<dbReference type="PANTHER" id="PTHR10543">
    <property type="entry name" value="BETA-CAROTENE DIOXYGENASE"/>
    <property type="match status" value="1"/>
</dbReference>
<dbReference type="GO" id="GO:0010436">
    <property type="term" value="F:carotenoid dioxygenase activity"/>
    <property type="evidence" value="ECO:0007669"/>
    <property type="project" value="TreeGrafter"/>
</dbReference>
<organism evidence="7 8">
    <name type="scientific">Williamsia sterculiae</name>
    <dbReference type="NCBI Taxonomy" id="1344003"/>
    <lineage>
        <taxon>Bacteria</taxon>
        <taxon>Bacillati</taxon>
        <taxon>Actinomycetota</taxon>
        <taxon>Actinomycetes</taxon>
        <taxon>Mycobacteriales</taxon>
        <taxon>Nocardiaceae</taxon>
        <taxon>Williamsia</taxon>
    </lineage>
</organism>
<keyword evidence="4 5" id="KW-0408">Iron</keyword>
<sequence length="428" mass="47710">MSQNEFYLQGNYAPVSDERAAFDLPVSGDIPPELDGHYLRNGPNPRRPEDHWFAGDGMVHGVHLEGGRARSYRNRYIRTESFTDPFPLYNADGTRNLHASVANTHVVGHAGKILALVESSLPYEITADLATVGCYDFGGALADSMTAHPKTCPDTGELHFFGYGNLHEPYVTYHRATPDGELVVEQPVDVPALTMMHDFCLTADYVIFLDLPVVFDMTLALGGAAMPYRWDDDYGARMGVMRRDDPSAPLRWFDIAPCYVFHTANAYQRDHAIVITGVRYEELWRTDGNDFAHPSHLWEWTLDLRTGIARERQLDDVDTEFPRINDALTGRPTDLVYTAADHALLRYDLAANTISRHDFGDDEPGEATFIARSDAEGDGYLMSYVYRPATDLSDLVILDAGDLGAAPLATVHLPQRVPRGFHGNWFGG</sequence>
<protein>
    <recommendedName>
        <fullName evidence="6">Dioxygenase</fullName>
        <ecNumber evidence="6">1.13.11.-</ecNumber>
    </recommendedName>
</protein>
<evidence type="ECO:0000256" key="5">
    <source>
        <dbReference type="PIRSR" id="PIRSR604294-1"/>
    </source>
</evidence>
<proteinExistence type="inferred from homology"/>
<dbReference type="AlphaFoldDB" id="A0A1N7FFT3"/>
<feature type="binding site" evidence="5">
    <location>
        <position position="262"/>
    </location>
    <ligand>
        <name>Fe cation</name>
        <dbReference type="ChEBI" id="CHEBI:24875"/>
        <note>catalytic</note>
    </ligand>
</feature>
<evidence type="ECO:0000313" key="8">
    <source>
        <dbReference type="Proteomes" id="UP000186218"/>
    </source>
</evidence>
<keyword evidence="6 7" id="KW-0223">Dioxygenase</keyword>
<comment type="similarity">
    <text evidence="1 6">Belongs to the carotenoid oxygenase family.</text>
</comment>
<dbReference type="GO" id="GO:0046872">
    <property type="term" value="F:metal ion binding"/>
    <property type="evidence" value="ECO:0007669"/>
    <property type="project" value="UniProtKB-KW"/>
</dbReference>
<dbReference type="RefSeq" id="WP_076479385.1">
    <property type="nucleotide sequence ID" value="NZ_FTNT01000005.1"/>
</dbReference>
<feature type="binding site" evidence="5">
    <location>
        <position position="197"/>
    </location>
    <ligand>
        <name>Fe cation</name>
        <dbReference type="ChEBI" id="CHEBI:24875"/>
        <note>catalytic</note>
    </ligand>
</feature>
<feature type="binding site" evidence="5">
    <location>
        <position position="148"/>
    </location>
    <ligand>
        <name>Fe cation</name>
        <dbReference type="ChEBI" id="CHEBI:24875"/>
        <note>catalytic</note>
    </ligand>
</feature>
<feature type="binding site" evidence="5">
    <location>
        <position position="422"/>
    </location>
    <ligand>
        <name>Fe cation</name>
        <dbReference type="ChEBI" id="CHEBI:24875"/>
        <note>catalytic</note>
    </ligand>
</feature>
<gene>
    <name evidence="7" type="ORF">SAMN05445060_2015</name>
</gene>
<dbReference type="OrthoDB" id="6636843at2"/>